<dbReference type="Gene3D" id="3.30.70.100">
    <property type="match status" value="1"/>
</dbReference>
<feature type="domain" description="BLUF" evidence="1">
    <location>
        <begin position="3"/>
        <end position="94"/>
    </location>
</feature>
<dbReference type="Pfam" id="PF04940">
    <property type="entry name" value="BLUF"/>
    <property type="match status" value="1"/>
</dbReference>
<dbReference type="AlphaFoldDB" id="A0AAE3N8L3"/>
<comment type="caution">
    <text evidence="2">The sequence shown here is derived from an EMBL/GenBank/DDBJ whole genome shotgun (WGS) entry which is preliminary data.</text>
</comment>
<accession>A0AAE3N8L3</accession>
<sequence length="137" mass="15514">MSIKTVLYVSRAQRHRAPRHLQALIPLARAANERERITAVLMFDGRNYTHLLEGPAKAVDATMARIAMDPRHTRMRVLFEQARTTRSYVGFPLSYLHDDTRQALTTELVDGHRALSGEQVKALFPAWCSEEPAAAPY</sequence>
<gene>
    <name evidence="2" type="ORF">PGB34_08230</name>
</gene>
<dbReference type="RefSeq" id="WP_271427571.1">
    <property type="nucleotide sequence ID" value="NZ_JAQIPB010000002.1"/>
</dbReference>
<dbReference type="InterPro" id="IPR036046">
    <property type="entry name" value="Acylphosphatase-like_dom_sf"/>
</dbReference>
<dbReference type="Proteomes" id="UP001212602">
    <property type="component" value="Unassembled WGS sequence"/>
</dbReference>
<proteinExistence type="predicted"/>
<protein>
    <submittedName>
        <fullName evidence="2">BLUF domain-containing protein</fullName>
    </submittedName>
</protein>
<keyword evidence="3" id="KW-1185">Reference proteome</keyword>
<dbReference type="SUPFAM" id="SSF54975">
    <property type="entry name" value="Acylphosphatase/BLUF domain-like"/>
    <property type="match status" value="1"/>
</dbReference>
<dbReference type="SMART" id="SM01034">
    <property type="entry name" value="BLUF"/>
    <property type="match status" value="1"/>
</dbReference>
<evidence type="ECO:0000313" key="3">
    <source>
        <dbReference type="Proteomes" id="UP001212602"/>
    </source>
</evidence>
<name>A0AAE3N8L3_9BURK</name>
<dbReference type="GO" id="GO:0009882">
    <property type="term" value="F:blue light photoreceptor activity"/>
    <property type="evidence" value="ECO:0007669"/>
    <property type="project" value="InterPro"/>
</dbReference>
<dbReference type="PROSITE" id="PS50925">
    <property type="entry name" value="BLUF"/>
    <property type="match status" value="1"/>
</dbReference>
<dbReference type="EMBL" id="JAQIPB010000002">
    <property type="protein sequence ID" value="MDA7416351.1"/>
    <property type="molecule type" value="Genomic_DNA"/>
</dbReference>
<reference evidence="2" key="1">
    <citation type="submission" date="2023-01" db="EMBL/GenBank/DDBJ databases">
        <title>Xenophilus mangrovi sp. nov., isolated from soil of Mangrove nature reserve.</title>
        <authorList>
            <person name="Xu S."/>
            <person name="Liu Z."/>
            <person name="Xu Y."/>
        </authorList>
    </citation>
    <scope>NUCLEOTIDE SEQUENCE</scope>
    <source>
        <strain evidence="2">YW8</strain>
    </source>
</reference>
<organism evidence="2 3">
    <name type="scientific">Xenophilus arseniciresistens</name>
    <dbReference type="NCBI Taxonomy" id="1283306"/>
    <lineage>
        <taxon>Bacteria</taxon>
        <taxon>Pseudomonadati</taxon>
        <taxon>Pseudomonadota</taxon>
        <taxon>Betaproteobacteria</taxon>
        <taxon>Burkholderiales</taxon>
        <taxon>Comamonadaceae</taxon>
        <taxon>Xenophilus</taxon>
    </lineage>
</organism>
<dbReference type="InterPro" id="IPR007024">
    <property type="entry name" value="BLUF_domain"/>
</dbReference>
<dbReference type="GO" id="GO:0071949">
    <property type="term" value="F:FAD binding"/>
    <property type="evidence" value="ECO:0007669"/>
    <property type="project" value="InterPro"/>
</dbReference>
<evidence type="ECO:0000313" key="2">
    <source>
        <dbReference type="EMBL" id="MDA7416351.1"/>
    </source>
</evidence>
<evidence type="ECO:0000259" key="1">
    <source>
        <dbReference type="PROSITE" id="PS50925"/>
    </source>
</evidence>